<dbReference type="Proteomes" id="UP001296943">
    <property type="component" value="Unassembled WGS sequence"/>
</dbReference>
<comment type="caution">
    <text evidence="12">The sequence shown here is derived from an EMBL/GenBank/DDBJ whole genome shotgun (WGS) entry which is preliminary data.</text>
</comment>
<feature type="domain" description="DALR anticodon binding" evidence="11">
    <location>
        <begin position="583"/>
        <end position="680"/>
    </location>
</feature>
<dbReference type="RefSeq" id="WP_204497088.1">
    <property type="nucleotide sequence ID" value="NZ_JAFBDR010000001.1"/>
</dbReference>
<accession>A0ABS2MUV7</accession>
<dbReference type="InterPro" id="IPR006194">
    <property type="entry name" value="Gly-tRNA-synth_heterodimer"/>
</dbReference>
<reference evidence="12 13" key="1">
    <citation type="submission" date="2021-01" db="EMBL/GenBank/DDBJ databases">
        <title>Genomic Encyclopedia of Type Strains, Phase IV (KMG-IV): sequencing the most valuable type-strain genomes for metagenomic binning, comparative biology and taxonomic classification.</title>
        <authorList>
            <person name="Goeker M."/>
        </authorList>
    </citation>
    <scope>NUCLEOTIDE SEQUENCE [LARGE SCALE GENOMIC DNA]</scope>
    <source>
        <strain evidence="12 13">DSM 23711</strain>
    </source>
</reference>
<evidence type="ECO:0000256" key="3">
    <source>
        <dbReference type="ARBA" id="ARBA00022490"/>
    </source>
</evidence>
<dbReference type="PANTHER" id="PTHR30075:SF2">
    <property type="entry name" value="GLYCINE--TRNA LIGASE, CHLOROPLASTIC_MITOCHONDRIAL 2"/>
    <property type="match status" value="1"/>
</dbReference>
<dbReference type="HAMAP" id="MF_00255">
    <property type="entry name" value="Gly_tRNA_synth_beta"/>
    <property type="match status" value="1"/>
</dbReference>
<evidence type="ECO:0000313" key="12">
    <source>
        <dbReference type="EMBL" id="MBM7569635.1"/>
    </source>
</evidence>
<evidence type="ECO:0000256" key="6">
    <source>
        <dbReference type="ARBA" id="ARBA00022840"/>
    </source>
</evidence>
<dbReference type="EC" id="6.1.1.14" evidence="10"/>
<evidence type="ECO:0000256" key="9">
    <source>
        <dbReference type="ARBA" id="ARBA00047937"/>
    </source>
</evidence>
<evidence type="ECO:0000256" key="10">
    <source>
        <dbReference type="HAMAP-Rule" id="MF_00255"/>
    </source>
</evidence>
<evidence type="ECO:0000256" key="2">
    <source>
        <dbReference type="ARBA" id="ARBA00008226"/>
    </source>
</evidence>
<protein>
    <recommendedName>
        <fullName evidence="10">Glycine--tRNA ligase beta subunit</fullName>
        <ecNumber evidence="10">6.1.1.14</ecNumber>
    </recommendedName>
    <alternativeName>
        <fullName evidence="10">Glycyl-tRNA synthetase beta subunit</fullName>
        <shortName evidence="10">GlyRS</shortName>
    </alternativeName>
</protein>
<dbReference type="EMBL" id="JAFBDR010000001">
    <property type="protein sequence ID" value="MBM7569635.1"/>
    <property type="molecule type" value="Genomic_DNA"/>
</dbReference>
<keyword evidence="7 10" id="KW-0648">Protein biosynthesis</keyword>
<evidence type="ECO:0000256" key="7">
    <source>
        <dbReference type="ARBA" id="ARBA00022917"/>
    </source>
</evidence>
<comment type="subcellular location">
    <subcellularLocation>
        <location evidence="1 10">Cytoplasm</location>
    </subcellularLocation>
</comment>
<dbReference type="PRINTS" id="PR01045">
    <property type="entry name" value="TRNASYNTHGB"/>
</dbReference>
<comment type="similarity">
    <text evidence="2 10">Belongs to the class-II aminoacyl-tRNA synthetase family.</text>
</comment>
<keyword evidence="6 10" id="KW-0067">ATP-binding</keyword>
<keyword evidence="5 10" id="KW-0547">Nucleotide-binding</keyword>
<name>A0ABS2MUV7_9BACI</name>
<keyword evidence="13" id="KW-1185">Reference proteome</keyword>
<keyword evidence="4 10" id="KW-0436">Ligase</keyword>
<dbReference type="NCBIfam" id="TIGR00211">
    <property type="entry name" value="glyS"/>
    <property type="match status" value="1"/>
</dbReference>
<organism evidence="12 13">
    <name type="scientific">Aquibacillus albus</name>
    <dbReference type="NCBI Taxonomy" id="1168171"/>
    <lineage>
        <taxon>Bacteria</taxon>
        <taxon>Bacillati</taxon>
        <taxon>Bacillota</taxon>
        <taxon>Bacilli</taxon>
        <taxon>Bacillales</taxon>
        <taxon>Bacillaceae</taxon>
        <taxon>Aquibacillus</taxon>
    </lineage>
</organism>
<keyword evidence="3 10" id="KW-0963">Cytoplasm</keyword>
<proteinExistence type="inferred from homology"/>
<dbReference type="Pfam" id="PF02092">
    <property type="entry name" value="tRNA_synt_2f"/>
    <property type="match status" value="1"/>
</dbReference>
<dbReference type="InterPro" id="IPR008909">
    <property type="entry name" value="DALR_anticod-bd"/>
</dbReference>
<dbReference type="Pfam" id="PF05746">
    <property type="entry name" value="DALR_1"/>
    <property type="match status" value="1"/>
</dbReference>
<dbReference type="SUPFAM" id="SSF109604">
    <property type="entry name" value="HD-domain/PDEase-like"/>
    <property type="match status" value="1"/>
</dbReference>
<evidence type="ECO:0000259" key="11">
    <source>
        <dbReference type="Pfam" id="PF05746"/>
    </source>
</evidence>
<dbReference type="PANTHER" id="PTHR30075">
    <property type="entry name" value="GLYCYL-TRNA SYNTHETASE"/>
    <property type="match status" value="1"/>
</dbReference>
<dbReference type="GO" id="GO:0004820">
    <property type="term" value="F:glycine-tRNA ligase activity"/>
    <property type="evidence" value="ECO:0007669"/>
    <property type="project" value="UniProtKB-EC"/>
</dbReference>
<comment type="subunit">
    <text evidence="10">Tetramer of two alpha and two beta subunits.</text>
</comment>
<evidence type="ECO:0000256" key="8">
    <source>
        <dbReference type="ARBA" id="ARBA00023146"/>
    </source>
</evidence>
<evidence type="ECO:0000256" key="4">
    <source>
        <dbReference type="ARBA" id="ARBA00022598"/>
    </source>
</evidence>
<gene>
    <name evidence="10" type="primary">glyS</name>
    <name evidence="12" type="ORF">JOC48_000104</name>
</gene>
<keyword evidence="8 10" id="KW-0030">Aminoacyl-tRNA synthetase</keyword>
<comment type="catalytic activity">
    <reaction evidence="9 10">
        <text>tRNA(Gly) + glycine + ATP = glycyl-tRNA(Gly) + AMP + diphosphate</text>
        <dbReference type="Rhea" id="RHEA:16013"/>
        <dbReference type="Rhea" id="RHEA-COMP:9664"/>
        <dbReference type="Rhea" id="RHEA-COMP:9683"/>
        <dbReference type="ChEBI" id="CHEBI:30616"/>
        <dbReference type="ChEBI" id="CHEBI:33019"/>
        <dbReference type="ChEBI" id="CHEBI:57305"/>
        <dbReference type="ChEBI" id="CHEBI:78442"/>
        <dbReference type="ChEBI" id="CHEBI:78522"/>
        <dbReference type="ChEBI" id="CHEBI:456215"/>
        <dbReference type="EC" id="6.1.1.14"/>
    </reaction>
</comment>
<sequence>MTTSNILFEIGLEEMPARFLNDAQQQLEQKSIEWLENLRLPYEEIQTFVTPRRLAILLKGVASKQPDQEEEARGPAKKIAQDEEGNWSKAAIGFTKGQGKSVDDIYFKEIKGTEYVFVNKYIKGQETEELLPGFKDTLLSLTFPKNMRWGELNIRYARPIRWIVALNDSKIIPMEIADVKSSNYSYGHRFLGEKIQLLDALDYEHTLKEQYVIANSAERKKRILEELKNIEQEMNWEIMIDDSLLDEVRHLVEYPTVFYGSFSEEFLTVPEEALITSMKEHQRYFPVRSKNGTLLPNFVAVRNGDDQFIETVAKGNEKVLRARLSDARFFYEEDQKQTIKQNLDKLKRMVFQEKLGTIADKVNRVVAISKEMTDLLHLSPEETKNVIRAAEICKFDLVTNMVNEFTELQGIMGEKYARLFGENKAVATAINEHYMPRHANDRLPNSTEGAIVSIADKLDTIIGCISVGILPSGSQDPYALRRQALGILQIINEKEWKINLESLFESTQSIIDNDDIKTINKEEVNQTVREFFKGRASYILKEENIDQDIIDAILASDLENFAFTLEKAKLLMEMKQDESFKDVQEAFVRVLNLASKGKDTGVDPNLFQNEYEKKLFESFNEVESKYGKVMEQGNAREAVNIVSHLSTPIHEFFDHTMVMVEDEKIKHNRLSLLNKIASMVFTFADLTKVQWKQQY</sequence>
<dbReference type="InterPro" id="IPR015944">
    <property type="entry name" value="Gly-tRNA-synth_bsu"/>
</dbReference>
<evidence type="ECO:0000256" key="1">
    <source>
        <dbReference type="ARBA" id="ARBA00004496"/>
    </source>
</evidence>
<evidence type="ECO:0000256" key="5">
    <source>
        <dbReference type="ARBA" id="ARBA00022741"/>
    </source>
</evidence>
<evidence type="ECO:0000313" key="13">
    <source>
        <dbReference type="Proteomes" id="UP001296943"/>
    </source>
</evidence>
<dbReference type="PROSITE" id="PS50861">
    <property type="entry name" value="AA_TRNA_LIGASE_II_GLYAB"/>
    <property type="match status" value="1"/>
</dbReference>